<feature type="compositionally biased region" description="Basic and acidic residues" evidence="1">
    <location>
        <begin position="10"/>
        <end position="23"/>
    </location>
</feature>
<name>A0A371Q6B6_STRIH</name>
<keyword evidence="3" id="KW-1185">Reference proteome</keyword>
<evidence type="ECO:0000313" key="2">
    <source>
        <dbReference type="EMBL" id="REK90245.1"/>
    </source>
</evidence>
<dbReference type="Proteomes" id="UP000262477">
    <property type="component" value="Unassembled WGS sequence"/>
</dbReference>
<protein>
    <submittedName>
        <fullName evidence="2">Uncharacterized protein</fullName>
    </submittedName>
</protein>
<feature type="region of interest" description="Disordered" evidence="1">
    <location>
        <begin position="1"/>
        <end position="48"/>
    </location>
</feature>
<proteinExistence type="predicted"/>
<dbReference type="EMBL" id="QUAC01000077">
    <property type="protein sequence ID" value="REK90245.1"/>
    <property type="molecule type" value="Genomic_DNA"/>
</dbReference>
<reference evidence="2 3" key="1">
    <citation type="submission" date="2018-08" db="EMBL/GenBank/DDBJ databases">
        <title>Streptomyces NEAU-D10 sp. nov., a novel Actinomycete isolated from soil.</title>
        <authorList>
            <person name="Jin L."/>
        </authorList>
    </citation>
    <scope>NUCLEOTIDE SEQUENCE [LARGE SCALE GENOMIC DNA]</scope>
    <source>
        <strain evidence="2 3">NEAU-D10</strain>
    </source>
</reference>
<evidence type="ECO:0000256" key="1">
    <source>
        <dbReference type="SAM" id="MobiDB-lite"/>
    </source>
</evidence>
<accession>A0A371Q6B6</accession>
<organism evidence="2 3">
    <name type="scientific">Streptomyces inhibens</name>
    <dbReference type="NCBI Taxonomy" id="2293571"/>
    <lineage>
        <taxon>Bacteria</taxon>
        <taxon>Bacillati</taxon>
        <taxon>Actinomycetota</taxon>
        <taxon>Actinomycetes</taxon>
        <taxon>Kitasatosporales</taxon>
        <taxon>Streptomycetaceae</taxon>
        <taxon>Streptomyces</taxon>
    </lineage>
</organism>
<evidence type="ECO:0000313" key="3">
    <source>
        <dbReference type="Proteomes" id="UP000262477"/>
    </source>
</evidence>
<feature type="compositionally biased region" description="Polar residues" evidence="1">
    <location>
        <begin position="25"/>
        <end position="38"/>
    </location>
</feature>
<sequence>MQRRGRGPRRGTEQHRGQGDERSCGPQSRRSGTGQPRSPGQAGVRPRLDIRWFTTRYLDTRYLDAGRFIRPRRSLRTATGYGHP</sequence>
<gene>
    <name evidence="2" type="ORF">DY245_10750</name>
</gene>
<comment type="caution">
    <text evidence="2">The sequence shown here is derived from an EMBL/GenBank/DDBJ whole genome shotgun (WGS) entry which is preliminary data.</text>
</comment>
<dbReference type="AlphaFoldDB" id="A0A371Q6B6"/>